<protein>
    <submittedName>
        <fullName evidence="3">Carbon-nitrogen hydrolase</fullName>
    </submittedName>
</protein>
<dbReference type="GO" id="GO:0016787">
    <property type="term" value="F:hydrolase activity"/>
    <property type="evidence" value="ECO:0007669"/>
    <property type="project" value="UniProtKB-KW"/>
</dbReference>
<comment type="caution">
    <text evidence="3">The sequence shown here is derived from an EMBL/GenBank/DDBJ whole genome shotgun (WGS) entry which is preliminary data.</text>
</comment>
<dbReference type="InterPro" id="IPR036526">
    <property type="entry name" value="C-N_Hydrolase_sf"/>
</dbReference>
<comment type="similarity">
    <text evidence="1">Belongs to the carbon-nitrogen hydrolase superfamily. NIT1/NIT2 family.</text>
</comment>
<dbReference type="EMBL" id="LFBV01000002">
    <property type="protein sequence ID" value="OKH94941.1"/>
    <property type="molecule type" value="Genomic_DNA"/>
</dbReference>
<dbReference type="SUPFAM" id="SSF56317">
    <property type="entry name" value="Carbon-nitrogen hydrolase"/>
    <property type="match status" value="1"/>
</dbReference>
<keyword evidence="3" id="KW-0378">Hydrolase</keyword>
<sequence length="266" mass="28854">MKVAAAQFAPTADAAANLAVIEEMARDAAAAGAELVVFPEESMVPSDADESEEVPLRELAEKHWPAFLEGLARIATTHGIAVIAAGFEDSGEALPYNTMAAVDASGEVLGLYRKMHLYDAFNYKESRKVQRGDTGPVVVRIGDFNVGLVNCYDVRFPEFTRSLVEMGADLLAVSAAWVKGPLKEDHWATLVRTRAIENTCWVVASSLTTPDCIGMSMAVDPLGVVRAALGEEERSMLVVDADKDRIDRARTVLPVLRNRRIIIGPR</sequence>
<evidence type="ECO:0000313" key="3">
    <source>
        <dbReference type="EMBL" id="OKH94941.1"/>
    </source>
</evidence>
<proteinExistence type="inferred from homology"/>
<dbReference type="STRING" id="1048205.AB852_12440"/>
<evidence type="ECO:0000313" key="4">
    <source>
        <dbReference type="Proteomes" id="UP000186455"/>
    </source>
</evidence>
<organism evidence="3 4">
    <name type="scientific">Streptomyces uncialis</name>
    <dbReference type="NCBI Taxonomy" id="1048205"/>
    <lineage>
        <taxon>Bacteria</taxon>
        <taxon>Bacillati</taxon>
        <taxon>Actinomycetota</taxon>
        <taxon>Actinomycetes</taxon>
        <taxon>Kitasatosporales</taxon>
        <taxon>Streptomycetaceae</taxon>
        <taxon>Streptomyces</taxon>
    </lineage>
</organism>
<dbReference type="Pfam" id="PF00795">
    <property type="entry name" value="CN_hydrolase"/>
    <property type="match status" value="1"/>
</dbReference>
<accession>A0A1Q4VAR5</accession>
<name>A0A1Q4VAR5_9ACTN</name>
<dbReference type="PANTHER" id="PTHR23088">
    <property type="entry name" value="NITRILASE-RELATED"/>
    <property type="match status" value="1"/>
</dbReference>
<dbReference type="RefSeq" id="WP_073787100.1">
    <property type="nucleotide sequence ID" value="NZ_CP109290.1"/>
</dbReference>
<evidence type="ECO:0000259" key="2">
    <source>
        <dbReference type="PROSITE" id="PS50263"/>
    </source>
</evidence>
<dbReference type="PANTHER" id="PTHR23088:SF27">
    <property type="entry name" value="DEAMINATED GLUTATHIONE AMIDASE"/>
    <property type="match status" value="1"/>
</dbReference>
<reference evidence="3 4" key="1">
    <citation type="submission" date="2015-06" db="EMBL/GenBank/DDBJ databases">
        <title>Cloning and characterization of the uncialamcin biosynthetic gene cluster.</title>
        <authorList>
            <person name="Yan X."/>
            <person name="Huang T."/>
            <person name="Ge H."/>
            <person name="Shen B."/>
        </authorList>
    </citation>
    <scope>NUCLEOTIDE SEQUENCE [LARGE SCALE GENOMIC DNA]</scope>
    <source>
        <strain evidence="3 4">DCA2648</strain>
    </source>
</reference>
<dbReference type="PROSITE" id="PS50263">
    <property type="entry name" value="CN_HYDROLASE"/>
    <property type="match status" value="1"/>
</dbReference>
<keyword evidence="4" id="KW-1185">Reference proteome</keyword>
<dbReference type="Gene3D" id="3.60.110.10">
    <property type="entry name" value="Carbon-nitrogen hydrolase"/>
    <property type="match status" value="1"/>
</dbReference>
<dbReference type="Proteomes" id="UP000186455">
    <property type="component" value="Unassembled WGS sequence"/>
</dbReference>
<evidence type="ECO:0000256" key="1">
    <source>
        <dbReference type="ARBA" id="ARBA00010613"/>
    </source>
</evidence>
<dbReference type="CDD" id="cd07581">
    <property type="entry name" value="nitrilase_3"/>
    <property type="match status" value="1"/>
</dbReference>
<dbReference type="InterPro" id="IPR003010">
    <property type="entry name" value="C-N_Hydrolase"/>
</dbReference>
<gene>
    <name evidence="3" type="ORF">AB852_12440</name>
</gene>
<feature type="domain" description="CN hydrolase" evidence="2">
    <location>
        <begin position="1"/>
        <end position="245"/>
    </location>
</feature>
<dbReference type="GeneID" id="96790922"/>
<dbReference type="AlphaFoldDB" id="A0A1Q4VAR5"/>